<keyword evidence="2" id="KW-1185">Reference proteome</keyword>
<dbReference type="PANTHER" id="PTHR45913:SF21">
    <property type="entry name" value="DUF4371 DOMAIN-CONTAINING PROTEIN"/>
    <property type="match status" value="1"/>
</dbReference>
<organism evidence="1 2">
    <name type="scientific">Acyrthosiphon pisum</name>
    <name type="common">Pea aphid</name>
    <dbReference type="NCBI Taxonomy" id="7029"/>
    <lineage>
        <taxon>Eukaryota</taxon>
        <taxon>Metazoa</taxon>
        <taxon>Ecdysozoa</taxon>
        <taxon>Arthropoda</taxon>
        <taxon>Hexapoda</taxon>
        <taxon>Insecta</taxon>
        <taxon>Pterygota</taxon>
        <taxon>Neoptera</taxon>
        <taxon>Paraneoptera</taxon>
        <taxon>Hemiptera</taxon>
        <taxon>Sternorrhyncha</taxon>
        <taxon>Aphidomorpha</taxon>
        <taxon>Aphidoidea</taxon>
        <taxon>Aphididae</taxon>
        <taxon>Macrosiphini</taxon>
        <taxon>Acyrthosiphon</taxon>
    </lineage>
</organism>
<dbReference type="GeneID" id="103309868"/>
<dbReference type="EnsemblMetazoa" id="XM_008186482.1">
    <property type="protein sequence ID" value="XP_008184704.1"/>
    <property type="gene ID" value="LOC103309868"/>
</dbReference>
<sequence>MPVARHTIERRISVLSADILNNLQTNLSKCLAVSLTLDESTDIKDMPQPAIFVRYESKNLEMMEELLDLVTLKNTNRGCDIKEALDGVLQKNAVPIGNIVSIATDGAPSMTGTNQGLIGLLKFKS</sequence>
<dbReference type="Proteomes" id="UP000007819">
    <property type="component" value="Chromosome X"/>
</dbReference>
<dbReference type="RefSeq" id="XP_008184704.1">
    <property type="nucleotide sequence ID" value="XM_008186482.1"/>
</dbReference>
<protein>
    <recommendedName>
        <fullName evidence="3">DUF4371 domain-containing protein</fullName>
    </recommendedName>
</protein>
<evidence type="ECO:0000313" key="1">
    <source>
        <dbReference type="EnsemblMetazoa" id="XP_008184704.1"/>
    </source>
</evidence>
<reference evidence="1" key="2">
    <citation type="submission" date="2022-06" db="UniProtKB">
        <authorList>
            <consortium name="EnsemblMetazoa"/>
        </authorList>
    </citation>
    <scope>IDENTIFICATION</scope>
</reference>
<dbReference type="KEGG" id="api:103309868"/>
<dbReference type="PANTHER" id="PTHR45913">
    <property type="entry name" value="EPM2A-INTERACTING PROTEIN 1"/>
    <property type="match status" value="1"/>
</dbReference>
<evidence type="ECO:0008006" key="3">
    <source>
        <dbReference type="Google" id="ProtNLM"/>
    </source>
</evidence>
<reference evidence="2" key="1">
    <citation type="submission" date="2010-06" db="EMBL/GenBank/DDBJ databases">
        <authorList>
            <person name="Jiang H."/>
            <person name="Abraham K."/>
            <person name="Ali S."/>
            <person name="Alsbrooks S.L."/>
            <person name="Anim B.N."/>
            <person name="Anosike U.S."/>
            <person name="Attaway T."/>
            <person name="Bandaranaike D.P."/>
            <person name="Battles P.K."/>
            <person name="Bell S.N."/>
            <person name="Bell A.V."/>
            <person name="Beltran B."/>
            <person name="Bickham C."/>
            <person name="Bustamante Y."/>
            <person name="Caleb T."/>
            <person name="Canada A."/>
            <person name="Cardenas V."/>
            <person name="Carter K."/>
            <person name="Chacko J."/>
            <person name="Chandrabose M.N."/>
            <person name="Chavez D."/>
            <person name="Chavez A."/>
            <person name="Chen L."/>
            <person name="Chu H.-S."/>
            <person name="Claassen K.J."/>
            <person name="Cockrell R."/>
            <person name="Collins M."/>
            <person name="Cooper J.A."/>
            <person name="Cree A."/>
            <person name="Curry S.M."/>
            <person name="Da Y."/>
            <person name="Dao M.D."/>
            <person name="Das B."/>
            <person name="Davila M.-L."/>
            <person name="Davy-Carroll L."/>
            <person name="Denson S."/>
            <person name="Dinh H."/>
            <person name="Ebong V.E."/>
            <person name="Edwards J.R."/>
            <person name="Egan A."/>
            <person name="El-Daye J."/>
            <person name="Escobedo L."/>
            <person name="Fernandez S."/>
            <person name="Fernando P.R."/>
            <person name="Flagg N."/>
            <person name="Forbes L.D."/>
            <person name="Fowler R.G."/>
            <person name="Fu Q."/>
            <person name="Gabisi R.A."/>
            <person name="Ganer J."/>
            <person name="Garbino Pronczuk A."/>
            <person name="Garcia R.M."/>
            <person name="Garner T."/>
            <person name="Garrett T.E."/>
            <person name="Gonzalez D.A."/>
            <person name="Hamid H."/>
            <person name="Hawkins E.S."/>
            <person name="Hirani K."/>
            <person name="Hogues M.E."/>
            <person name="Hollins B."/>
            <person name="Hsiao C.-H."/>
            <person name="Jabil R."/>
            <person name="James M.L."/>
            <person name="Jhangiani S.N."/>
            <person name="Johnson B."/>
            <person name="Johnson Q."/>
            <person name="Joshi V."/>
            <person name="Kalu J.B."/>
            <person name="Kam C."/>
            <person name="Kashfia A."/>
            <person name="Keebler J."/>
            <person name="Kisamo H."/>
            <person name="Kovar C.L."/>
            <person name="Lago L.A."/>
            <person name="Lai C.-Y."/>
            <person name="Laidlaw J."/>
            <person name="Lara F."/>
            <person name="Le T.-K."/>
            <person name="Lee S.L."/>
            <person name="Legall F.H."/>
            <person name="Lemon S.J."/>
            <person name="Lewis L.R."/>
            <person name="Li B."/>
            <person name="Liu Y."/>
            <person name="Liu Y.-S."/>
            <person name="Lopez J."/>
            <person name="Lozado R.J."/>
            <person name="Lu J."/>
            <person name="Madu R.C."/>
            <person name="Maheshwari M."/>
            <person name="Maheshwari R."/>
            <person name="Malloy K."/>
            <person name="Martinez E."/>
            <person name="Mathew T."/>
            <person name="Mercado I.C."/>
            <person name="Mercado C."/>
            <person name="Meyer B."/>
            <person name="Montgomery K."/>
            <person name="Morgan M.B."/>
            <person name="Munidasa M."/>
            <person name="Nazareth L.V."/>
            <person name="Nelson J."/>
            <person name="Ng B.M."/>
            <person name="Nguyen N.B."/>
            <person name="Nguyen P.Q."/>
            <person name="Nguyen T."/>
            <person name="Obregon M."/>
            <person name="Okwuonu G.O."/>
            <person name="Onwere C.G."/>
            <person name="Orozco G."/>
            <person name="Parra A."/>
            <person name="Patel S."/>
            <person name="Patil S."/>
            <person name="Perez A."/>
            <person name="Perez Y."/>
            <person name="Pham C."/>
            <person name="Primus E.L."/>
            <person name="Pu L.-L."/>
            <person name="Puazo M."/>
            <person name="Qin X."/>
            <person name="Quiroz J.B."/>
            <person name="Reese J."/>
            <person name="Richards S."/>
            <person name="Rives C.M."/>
            <person name="Robberts R."/>
            <person name="Ruiz S.J."/>
            <person name="Ruiz M.J."/>
            <person name="Santibanez J."/>
            <person name="Schneider B.W."/>
            <person name="Sisson I."/>
            <person name="Smith M."/>
            <person name="Sodergren E."/>
            <person name="Song X.-Z."/>
            <person name="Song B.B."/>
            <person name="Summersgill H."/>
            <person name="Thelus R."/>
            <person name="Thornton R.D."/>
            <person name="Trejos Z.Y."/>
            <person name="Usmani K."/>
            <person name="Vattathil S."/>
            <person name="Villasana D."/>
            <person name="Walker D.L."/>
            <person name="Wang S."/>
            <person name="Wang K."/>
            <person name="White C.S."/>
            <person name="Williams A.C."/>
            <person name="Williamson J."/>
            <person name="Wilson K."/>
            <person name="Woghiren I.O."/>
            <person name="Woodworth J.R."/>
            <person name="Worley K.C."/>
            <person name="Wright R.A."/>
            <person name="Wu W."/>
            <person name="Young L."/>
            <person name="Zhang L."/>
            <person name="Zhang J."/>
            <person name="Zhu Y."/>
            <person name="Muzny D.M."/>
            <person name="Weinstock G."/>
            <person name="Gibbs R.A."/>
        </authorList>
    </citation>
    <scope>NUCLEOTIDE SEQUENCE [LARGE SCALE GENOMIC DNA]</scope>
    <source>
        <strain evidence="2">LSR1</strain>
    </source>
</reference>
<dbReference type="OrthoDB" id="6625429at2759"/>
<proteinExistence type="predicted"/>
<name>A0A8R2FB80_ACYPI</name>
<dbReference type="AlphaFoldDB" id="A0A8R2FB80"/>
<evidence type="ECO:0000313" key="2">
    <source>
        <dbReference type="Proteomes" id="UP000007819"/>
    </source>
</evidence>
<accession>A0A8R2FB80</accession>